<reference evidence="1 2" key="1">
    <citation type="submission" date="2019-05" db="EMBL/GenBank/DDBJ databases">
        <title>Emergence of the Ug99 lineage of the wheat stem rust pathogen through somatic hybridization.</title>
        <authorList>
            <person name="Li F."/>
            <person name="Upadhyaya N.M."/>
            <person name="Sperschneider J."/>
            <person name="Matny O."/>
            <person name="Nguyen-Phuc H."/>
            <person name="Mago R."/>
            <person name="Raley C."/>
            <person name="Miller M.E."/>
            <person name="Silverstein K.A.T."/>
            <person name="Henningsen E."/>
            <person name="Hirsch C.D."/>
            <person name="Visser B."/>
            <person name="Pretorius Z.A."/>
            <person name="Steffenson B.J."/>
            <person name="Schwessinger B."/>
            <person name="Dodds P.N."/>
            <person name="Figueroa M."/>
        </authorList>
    </citation>
    <scope>NUCLEOTIDE SEQUENCE [LARGE SCALE GENOMIC DNA]</scope>
    <source>
        <strain evidence="1">21-0</strain>
    </source>
</reference>
<dbReference type="AlphaFoldDB" id="A0A5B0QDA4"/>
<name>A0A5B0QDA4_PUCGR</name>
<dbReference type="Proteomes" id="UP000324748">
    <property type="component" value="Unassembled WGS sequence"/>
</dbReference>
<sequence>MDTLHTPNPLINTPIDHVVAPNQPSTLTLSNVNKREHQLADQWHGCSSRNAGTTSIGACFIPGKQYRKFIDNGYRTVVGPSPSAALDLHN</sequence>
<organism evidence="1 2">
    <name type="scientific">Puccinia graminis f. sp. tritici</name>
    <dbReference type="NCBI Taxonomy" id="56615"/>
    <lineage>
        <taxon>Eukaryota</taxon>
        <taxon>Fungi</taxon>
        <taxon>Dikarya</taxon>
        <taxon>Basidiomycota</taxon>
        <taxon>Pucciniomycotina</taxon>
        <taxon>Pucciniomycetes</taxon>
        <taxon>Pucciniales</taxon>
        <taxon>Pucciniaceae</taxon>
        <taxon>Puccinia</taxon>
    </lineage>
</organism>
<evidence type="ECO:0000313" key="1">
    <source>
        <dbReference type="EMBL" id="KAA1111099.1"/>
    </source>
</evidence>
<protein>
    <submittedName>
        <fullName evidence="1">Uncharacterized protein</fullName>
    </submittedName>
</protein>
<keyword evidence="2" id="KW-1185">Reference proteome</keyword>
<accession>A0A5B0QDA4</accession>
<evidence type="ECO:0000313" key="2">
    <source>
        <dbReference type="Proteomes" id="UP000324748"/>
    </source>
</evidence>
<gene>
    <name evidence="1" type="ORF">PGT21_036560</name>
</gene>
<proteinExistence type="predicted"/>
<dbReference type="OrthoDB" id="10355097at2759"/>
<dbReference type="EMBL" id="VSWC01000027">
    <property type="protein sequence ID" value="KAA1111099.1"/>
    <property type="molecule type" value="Genomic_DNA"/>
</dbReference>
<comment type="caution">
    <text evidence="1">The sequence shown here is derived from an EMBL/GenBank/DDBJ whole genome shotgun (WGS) entry which is preliminary data.</text>
</comment>